<reference evidence="3 4" key="1">
    <citation type="journal article" date="2022" name="Allergy">
        <title>Genome assembly and annotation of Periplaneta americana reveal a comprehensive cockroach allergen profile.</title>
        <authorList>
            <person name="Wang L."/>
            <person name="Xiong Q."/>
            <person name="Saelim N."/>
            <person name="Wang L."/>
            <person name="Nong W."/>
            <person name="Wan A.T."/>
            <person name="Shi M."/>
            <person name="Liu X."/>
            <person name="Cao Q."/>
            <person name="Hui J.H.L."/>
            <person name="Sookrung N."/>
            <person name="Leung T.F."/>
            <person name="Tungtrongchitr A."/>
            <person name="Tsui S.K.W."/>
        </authorList>
    </citation>
    <scope>NUCLEOTIDE SEQUENCE [LARGE SCALE GENOMIC DNA]</scope>
    <source>
        <strain evidence="3">PWHHKU_190912</strain>
    </source>
</reference>
<dbReference type="PANTHER" id="PTHR16740:SF1">
    <property type="entry name" value="CYTOCHROME B5-RELATED PROTEIN-RELATED"/>
    <property type="match status" value="1"/>
</dbReference>
<evidence type="ECO:0000313" key="4">
    <source>
        <dbReference type="Proteomes" id="UP001148838"/>
    </source>
</evidence>
<protein>
    <recommendedName>
        <fullName evidence="5">Fatty acid desaturase domain-containing protein</fullName>
    </recommendedName>
</protein>
<name>A0ABQ8SAU4_PERAM</name>
<evidence type="ECO:0000313" key="3">
    <source>
        <dbReference type="EMBL" id="KAJ4430951.1"/>
    </source>
</evidence>
<sequence>MARPQVADRGDGLQIWRVAANILNKQSWTADKGGPPAWGLGEGLTTHHRKKQLVTNSYSKPRNRTDSLARPQQRNKHATEPSPGASTCRLSNELDIPRTTVWRVLRFTLHKRAYHLQVLHYLEQKIMLPVRLCAMIYLRLLLMRNRYNGGFRVASSVFDCCSSSEAFPRAAGHNSQEFSVHIPRGNKNLIYFPSRQVAGTPPTRRIIPLVEQEEKLLSSILFSKNLKVRIYKTVILSIALFRCETWTLTLREEHRLRVFEKKVLRKIFGAKRDEVTGEWRKLHNAELHALYSSPDIIRNIKSRRLRWAGHVAHMGESRNASRVLVGRPEGKSPLGSSRSRWEDDIDGFYLTLKRRVMEQLKRTPIGPTFSSTLIIDVLCSSALFFAVVAAATSNYMTGALSGFLLALTVIAAHNFFHQKDNFRMYYFDLSLMSSSELGFCFGRDWRISHALSHHLYPNSLLDLELSMFEPVFQFLPDPSKQWWARYGPMLYAPFIYSGMFISQIILSTESYPAFAHIGLRKNPGKKPRPGNLPRPGIEPGPPGVAARRADRYSTGVDSTDSYPAFAHVGLRENPGKNLNQRMDGYRLPKKAINYKPKGQRDQGRPMKNGATFEAGTGNCPYYEVN</sequence>
<dbReference type="Proteomes" id="UP001148838">
    <property type="component" value="Unassembled WGS sequence"/>
</dbReference>
<evidence type="ECO:0008006" key="5">
    <source>
        <dbReference type="Google" id="ProtNLM"/>
    </source>
</evidence>
<organism evidence="3 4">
    <name type="scientific">Periplaneta americana</name>
    <name type="common">American cockroach</name>
    <name type="synonym">Blatta americana</name>
    <dbReference type="NCBI Taxonomy" id="6978"/>
    <lineage>
        <taxon>Eukaryota</taxon>
        <taxon>Metazoa</taxon>
        <taxon>Ecdysozoa</taxon>
        <taxon>Arthropoda</taxon>
        <taxon>Hexapoda</taxon>
        <taxon>Insecta</taxon>
        <taxon>Pterygota</taxon>
        <taxon>Neoptera</taxon>
        <taxon>Polyneoptera</taxon>
        <taxon>Dictyoptera</taxon>
        <taxon>Blattodea</taxon>
        <taxon>Blattoidea</taxon>
        <taxon>Blattidae</taxon>
        <taxon>Blattinae</taxon>
        <taxon>Periplaneta</taxon>
    </lineage>
</organism>
<dbReference type="EMBL" id="JAJSOF020000031">
    <property type="protein sequence ID" value="KAJ4430951.1"/>
    <property type="molecule type" value="Genomic_DNA"/>
</dbReference>
<keyword evidence="2" id="KW-1133">Transmembrane helix</keyword>
<feature type="transmembrane region" description="Helical" evidence="2">
    <location>
        <begin position="395"/>
        <end position="416"/>
    </location>
</feature>
<keyword evidence="4" id="KW-1185">Reference proteome</keyword>
<proteinExistence type="predicted"/>
<dbReference type="InterPro" id="IPR053100">
    <property type="entry name" value="Cytochrome_b5-related"/>
</dbReference>
<keyword evidence="2" id="KW-0812">Transmembrane</keyword>
<evidence type="ECO:0000256" key="1">
    <source>
        <dbReference type="SAM" id="MobiDB-lite"/>
    </source>
</evidence>
<dbReference type="PANTHER" id="PTHR16740">
    <property type="entry name" value="CYTOCHROME B5-RELATED PROTEIN-RELATED"/>
    <property type="match status" value="1"/>
</dbReference>
<accession>A0ABQ8SAU4</accession>
<feature type="compositionally biased region" description="Pro residues" evidence="1">
    <location>
        <begin position="530"/>
        <end position="542"/>
    </location>
</feature>
<feature type="region of interest" description="Disordered" evidence="1">
    <location>
        <begin position="34"/>
        <end position="90"/>
    </location>
</feature>
<feature type="transmembrane region" description="Helical" evidence="2">
    <location>
        <begin position="365"/>
        <end position="389"/>
    </location>
</feature>
<comment type="caution">
    <text evidence="3">The sequence shown here is derived from an EMBL/GenBank/DDBJ whole genome shotgun (WGS) entry which is preliminary data.</text>
</comment>
<evidence type="ECO:0000256" key="2">
    <source>
        <dbReference type="SAM" id="Phobius"/>
    </source>
</evidence>
<keyword evidence="2" id="KW-0472">Membrane</keyword>
<gene>
    <name evidence="3" type="ORF">ANN_19544</name>
</gene>
<feature type="region of interest" description="Disordered" evidence="1">
    <location>
        <begin position="522"/>
        <end position="547"/>
    </location>
</feature>
<feature type="region of interest" description="Disordered" evidence="1">
    <location>
        <begin position="595"/>
        <end position="625"/>
    </location>
</feature>